<evidence type="ECO:0000259" key="3">
    <source>
        <dbReference type="PROSITE" id="PS50110"/>
    </source>
</evidence>
<dbReference type="Pfam" id="PF07228">
    <property type="entry name" value="SpoIIE"/>
    <property type="match status" value="1"/>
</dbReference>
<dbReference type="Gene3D" id="3.40.50.2300">
    <property type="match status" value="1"/>
</dbReference>
<dbReference type="EMBL" id="AMRG01000006">
    <property type="protein sequence ID" value="EKE84273.1"/>
    <property type="molecule type" value="Genomic_DNA"/>
</dbReference>
<dbReference type="SMART" id="SM00448">
    <property type="entry name" value="REC"/>
    <property type="match status" value="1"/>
</dbReference>
<dbReference type="Gene3D" id="3.30.565.10">
    <property type="entry name" value="Histidine kinase-like ATPase, C-terminal domain"/>
    <property type="match status" value="1"/>
</dbReference>
<dbReference type="InterPro" id="IPR001932">
    <property type="entry name" value="PPM-type_phosphatase-like_dom"/>
</dbReference>
<dbReference type="InterPro" id="IPR052016">
    <property type="entry name" value="Bact_Sigma-Reg"/>
</dbReference>
<evidence type="ECO:0000313" key="4">
    <source>
        <dbReference type="EMBL" id="EKE84273.1"/>
    </source>
</evidence>
<dbReference type="InterPro" id="IPR011006">
    <property type="entry name" value="CheY-like_superfamily"/>
</dbReference>
<dbReference type="eggNOG" id="COG2208">
    <property type="taxonomic scope" value="Bacteria"/>
</dbReference>
<dbReference type="STRING" id="740709.A10D4_06266"/>
<dbReference type="Gene3D" id="3.60.40.10">
    <property type="entry name" value="PPM-type phosphatase domain"/>
    <property type="match status" value="1"/>
</dbReference>
<dbReference type="OrthoDB" id="9811749at2"/>
<sequence length="552" mass="61325">MMRVLVVSAEAGHHPALAEMIGRFGHQVTVAHSGEQALQQAATALPDIVLLDVELPGMDGYETAPRLKSQADGIHLPIIFMTHLNDEQTLLRCLSVGGDDFLATPIEPIMLQAKLRSHFRLRELSRTLVEKNRSLAWHSARVQREHDIVEHILQNALSRNFLDYEHLQTYLSPATSFNGDLCLSASGPLGNLYVFMGDFTGHGLAPATGALPLSQAFFTMVERGVSVAEMAAEFNHRLAQLLPDDMFCAAFIAELSASGERLTYWNGGMPDALVLDQQQRLSKRLPASHMALGILADDDFDSRVTNLRLSAGMSLVLYTDGLIELHNSQQQSLSEQGLIDLLAAQPSLDIDRVVSAIEAFRGDTPQRDDVSLAILRCCATGIKEREPEYEHQGLPFQLQVDLTAAELRELDPVADVVQSLGQFRGIRDHRTTLYLLLAEAYNNALEHGILGLDSSLKEQHEGFERYYQLRQQRLATLEQAEISFQIRYLPQQACLHMNIRNSGSSWSPSVSARQQLATREYGRGLELMERLCDELALSDNGRCLSLVYSLNS</sequence>
<dbReference type="InterPro" id="IPR036890">
    <property type="entry name" value="HATPase_C_sf"/>
</dbReference>
<dbReference type="eggNOG" id="COG3437">
    <property type="taxonomic scope" value="Bacteria"/>
</dbReference>
<dbReference type="GO" id="GO:0000160">
    <property type="term" value="P:phosphorelay signal transduction system"/>
    <property type="evidence" value="ECO:0007669"/>
    <property type="project" value="InterPro"/>
</dbReference>
<dbReference type="SUPFAM" id="SSF52172">
    <property type="entry name" value="CheY-like"/>
    <property type="match status" value="1"/>
</dbReference>
<gene>
    <name evidence="4" type="ORF">A10D4_06266</name>
</gene>
<dbReference type="PATRIC" id="fig|740709.3.peg.1278"/>
<comment type="caution">
    <text evidence="4">The sequence shown here is derived from an EMBL/GenBank/DDBJ whole genome shotgun (WGS) entry which is preliminary data.</text>
</comment>
<dbReference type="AlphaFoldDB" id="K2K932"/>
<dbReference type="Proteomes" id="UP000014115">
    <property type="component" value="Unassembled WGS sequence"/>
</dbReference>
<keyword evidence="5" id="KW-1185">Reference proteome</keyword>
<reference evidence="4 5" key="1">
    <citation type="journal article" date="2012" name="J. Bacteriol.">
        <title>Genome Sequence of Idiomarina xiamenensis Type Strain 10-D-4.</title>
        <authorList>
            <person name="Lai Q."/>
            <person name="Wang L."/>
            <person name="Wang W."/>
            <person name="Shao Z."/>
        </authorList>
    </citation>
    <scope>NUCLEOTIDE SEQUENCE [LARGE SCALE GENOMIC DNA]</scope>
    <source>
        <strain evidence="4 5">10-D-4</strain>
    </source>
</reference>
<dbReference type="PANTHER" id="PTHR43156">
    <property type="entry name" value="STAGE II SPORULATION PROTEIN E-RELATED"/>
    <property type="match status" value="1"/>
</dbReference>
<dbReference type="InterPro" id="IPR036457">
    <property type="entry name" value="PPM-type-like_dom_sf"/>
</dbReference>
<dbReference type="SUPFAM" id="SSF81606">
    <property type="entry name" value="PP2C-like"/>
    <property type="match status" value="1"/>
</dbReference>
<organism evidence="4 5">
    <name type="scientific">Idiomarina xiamenensis 10-D-4</name>
    <dbReference type="NCBI Taxonomy" id="740709"/>
    <lineage>
        <taxon>Bacteria</taxon>
        <taxon>Pseudomonadati</taxon>
        <taxon>Pseudomonadota</taxon>
        <taxon>Gammaproteobacteria</taxon>
        <taxon>Alteromonadales</taxon>
        <taxon>Idiomarinaceae</taxon>
        <taxon>Idiomarina</taxon>
    </lineage>
</organism>
<evidence type="ECO:0000313" key="5">
    <source>
        <dbReference type="Proteomes" id="UP000014115"/>
    </source>
</evidence>
<accession>K2K932</accession>
<dbReference type="RefSeq" id="WP_008488418.1">
    <property type="nucleotide sequence ID" value="NZ_AMRG01000006.1"/>
</dbReference>
<dbReference type="PROSITE" id="PS50110">
    <property type="entry name" value="RESPONSE_REGULATORY"/>
    <property type="match status" value="1"/>
</dbReference>
<dbReference type="Pfam" id="PF13581">
    <property type="entry name" value="HATPase_c_2"/>
    <property type="match status" value="1"/>
</dbReference>
<proteinExistence type="predicted"/>
<feature type="domain" description="Response regulatory" evidence="3">
    <location>
        <begin position="3"/>
        <end position="119"/>
    </location>
</feature>
<dbReference type="InterPro" id="IPR003594">
    <property type="entry name" value="HATPase_dom"/>
</dbReference>
<name>K2K932_9GAMM</name>
<protein>
    <submittedName>
        <fullName evidence="4">Response regulator of sigma subunit, serine phosphatase (CheY-RsbU)</fullName>
    </submittedName>
</protein>
<keyword evidence="1" id="KW-0378">Hydrolase</keyword>
<dbReference type="PANTHER" id="PTHR43156:SF2">
    <property type="entry name" value="STAGE II SPORULATION PROTEIN E"/>
    <property type="match status" value="1"/>
</dbReference>
<dbReference type="Pfam" id="PF00072">
    <property type="entry name" value="Response_reg"/>
    <property type="match status" value="1"/>
</dbReference>
<evidence type="ECO:0000256" key="1">
    <source>
        <dbReference type="ARBA" id="ARBA00022801"/>
    </source>
</evidence>
<feature type="modified residue" description="4-aspartylphosphate" evidence="2">
    <location>
        <position position="52"/>
    </location>
</feature>
<evidence type="ECO:0000256" key="2">
    <source>
        <dbReference type="PROSITE-ProRule" id="PRU00169"/>
    </source>
</evidence>
<dbReference type="InterPro" id="IPR001789">
    <property type="entry name" value="Sig_transdc_resp-reg_receiver"/>
</dbReference>
<dbReference type="GO" id="GO:0016791">
    <property type="term" value="F:phosphatase activity"/>
    <property type="evidence" value="ECO:0007669"/>
    <property type="project" value="TreeGrafter"/>
</dbReference>
<dbReference type="SMART" id="SM00331">
    <property type="entry name" value="PP2C_SIG"/>
    <property type="match status" value="1"/>
</dbReference>
<keyword evidence="2" id="KW-0597">Phosphoprotein</keyword>